<dbReference type="Pfam" id="PF19474">
    <property type="entry name" value="DUF6011"/>
    <property type="match status" value="1"/>
</dbReference>
<dbReference type="AlphaFoldDB" id="A0A0F9SWL1"/>
<dbReference type="EMBL" id="LAZR01002161">
    <property type="protein sequence ID" value="KKN33668.1"/>
    <property type="molecule type" value="Genomic_DNA"/>
</dbReference>
<gene>
    <name evidence="1" type="ORF">LCGC14_0801610</name>
</gene>
<protein>
    <submittedName>
        <fullName evidence="1">Uncharacterized protein</fullName>
    </submittedName>
</protein>
<sequence>MENIKCKRCNRILTNKVSIKLGYGLVCYHKMQLQEAQITSPNNDVIAQLFDRVRKLELDNTFMKYQLKHKVFVGKSQESDLNWDIPEEIKEIKNESKITFNVVVKELRVIFTEDFDYHNVLKPINPIEQPEVPPQVIELFN</sequence>
<reference evidence="1" key="1">
    <citation type="journal article" date="2015" name="Nature">
        <title>Complex archaea that bridge the gap between prokaryotes and eukaryotes.</title>
        <authorList>
            <person name="Spang A."/>
            <person name="Saw J.H."/>
            <person name="Jorgensen S.L."/>
            <person name="Zaremba-Niedzwiedzka K."/>
            <person name="Martijn J."/>
            <person name="Lind A.E."/>
            <person name="van Eijk R."/>
            <person name="Schleper C."/>
            <person name="Guy L."/>
            <person name="Ettema T.J."/>
        </authorList>
    </citation>
    <scope>NUCLEOTIDE SEQUENCE</scope>
</reference>
<dbReference type="InterPro" id="IPR046053">
    <property type="entry name" value="DUF6011"/>
</dbReference>
<comment type="caution">
    <text evidence="1">The sequence shown here is derived from an EMBL/GenBank/DDBJ whole genome shotgun (WGS) entry which is preliminary data.</text>
</comment>
<proteinExistence type="predicted"/>
<name>A0A0F9SWL1_9ZZZZ</name>
<organism evidence="1">
    <name type="scientific">marine sediment metagenome</name>
    <dbReference type="NCBI Taxonomy" id="412755"/>
    <lineage>
        <taxon>unclassified sequences</taxon>
        <taxon>metagenomes</taxon>
        <taxon>ecological metagenomes</taxon>
    </lineage>
</organism>
<accession>A0A0F9SWL1</accession>
<evidence type="ECO:0000313" key="1">
    <source>
        <dbReference type="EMBL" id="KKN33668.1"/>
    </source>
</evidence>